<dbReference type="Proteomes" id="UP000252254">
    <property type="component" value="Unassembled WGS sequence"/>
</dbReference>
<sequence>MIKVTKFTGESFTINALYIEQIQSFPDTTITLLGGKKMVVKETENEVIDLVTQYYQTIGLRGPQTEVSEKHES</sequence>
<reference evidence="1 2" key="1">
    <citation type="submission" date="2018-06" db="EMBL/GenBank/DDBJ databases">
        <title>Genomic Encyclopedia of Type Strains, Phase IV (KMG-IV): sequencing the most valuable type-strain genomes for metagenomic binning, comparative biology and taxonomic classification.</title>
        <authorList>
            <person name="Goeker M."/>
        </authorList>
    </citation>
    <scope>NUCLEOTIDE SEQUENCE [LARGE SCALE GENOMIC DNA]</scope>
    <source>
        <strain evidence="1 2">DSM 15140</strain>
    </source>
</reference>
<comment type="caution">
    <text evidence="1">The sequence shown here is derived from an EMBL/GenBank/DDBJ whole genome shotgun (WGS) entry which is preliminary data.</text>
</comment>
<dbReference type="STRING" id="200904.GCA_900168775_01574"/>
<dbReference type="AlphaFoldDB" id="A0A366EHH9"/>
<evidence type="ECO:0000313" key="2">
    <source>
        <dbReference type="Proteomes" id="UP000252254"/>
    </source>
</evidence>
<proteinExistence type="predicted"/>
<keyword evidence="2" id="KW-1185">Reference proteome</keyword>
<evidence type="ECO:0000313" key="1">
    <source>
        <dbReference type="EMBL" id="RBP01793.1"/>
    </source>
</evidence>
<protein>
    <submittedName>
        <fullName evidence="1">Flagellar protein FlbD</fullName>
    </submittedName>
</protein>
<keyword evidence="1" id="KW-0969">Cilium</keyword>
<dbReference type="OrthoDB" id="9799862at2"/>
<dbReference type="PANTHER" id="PTHR39185:SF1">
    <property type="entry name" value="SWARMING MOTILITY PROTEIN SWRD"/>
    <property type="match status" value="1"/>
</dbReference>
<dbReference type="PANTHER" id="PTHR39185">
    <property type="entry name" value="SWARMING MOTILITY PROTEIN SWRD"/>
    <property type="match status" value="1"/>
</dbReference>
<dbReference type="RefSeq" id="WP_079709453.1">
    <property type="nucleotide sequence ID" value="NZ_BAABQN010000001.1"/>
</dbReference>
<dbReference type="EMBL" id="QNRI01000001">
    <property type="protein sequence ID" value="RBP01793.1"/>
    <property type="molecule type" value="Genomic_DNA"/>
</dbReference>
<gene>
    <name evidence="1" type="ORF">DES48_101537</name>
</gene>
<keyword evidence="1" id="KW-0282">Flagellum</keyword>
<organism evidence="1 2">
    <name type="scientific">Paraliobacillus ryukyuensis</name>
    <dbReference type="NCBI Taxonomy" id="200904"/>
    <lineage>
        <taxon>Bacteria</taxon>
        <taxon>Bacillati</taxon>
        <taxon>Bacillota</taxon>
        <taxon>Bacilli</taxon>
        <taxon>Bacillales</taxon>
        <taxon>Bacillaceae</taxon>
        <taxon>Paraliobacillus</taxon>
    </lineage>
</organism>
<dbReference type="InterPro" id="IPR009384">
    <property type="entry name" value="SwrD-like"/>
</dbReference>
<keyword evidence="1" id="KW-0966">Cell projection</keyword>
<accession>A0A366EHH9</accession>
<dbReference type="Pfam" id="PF06289">
    <property type="entry name" value="FlbD"/>
    <property type="match status" value="1"/>
</dbReference>
<name>A0A366EHH9_9BACI</name>